<dbReference type="InterPro" id="IPR022742">
    <property type="entry name" value="Hydrolase_4"/>
</dbReference>
<name>A0A1H9AT79_9LACT</name>
<dbReference type="InterPro" id="IPR029058">
    <property type="entry name" value="AB_hydrolase_fold"/>
</dbReference>
<feature type="active site" description="Charge relay system" evidence="1">
    <location>
        <position position="224"/>
    </location>
</feature>
<dbReference type="EMBL" id="FOEN01000002">
    <property type="protein sequence ID" value="SEP79128.1"/>
    <property type="molecule type" value="Genomic_DNA"/>
</dbReference>
<dbReference type="STRING" id="89093.SAMN04488558_10256"/>
<evidence type="ECO:0000313" key="4">
    <source>
        <dbReference type="Proteomes" id="UP000198833"/>
    </source>
</evidence>
<sequence>MDRLEGARFYQGDDSEVGIILLHAYTGSPMDVNLLANRLKREGYQVLSPLFAGHGSQNIYDLFEGNIEIWQQQTRDAIAWMTQRDYRDLFLFGLSMGGLLASWALCQDDFALRAGGIFNSPVMTQRPINIQSAFDQFAQTLYQNKFASDYQTVRQDILKSHRAQIQEIESFKESLRPLMSQLKRPYFIAQSLQDELINPNDAAILAQALPDNLVAYHEYPENTHVITVNPQRSDFEKDLLEFIDQNRSQKKGGYHESI</sequence>
<evidence type="ECO:0000256" key="1">
    <source>
        <dbReference type="PIRSR" id="PIRSR017388-1"/>
    </source>
</evidence>
<dbReference type="Proteomes" id="UP000198833">
    <property type="component" value="Unassembled WGS sequence"/>
</dbReference>
<evidence type="ECO:0000259" key="2">
    <source>
        <dbReference type="Pfam" id="PF12146"/>
    </source>
</evidence>
<dbReference type="RefSeq" id="WP_159428819.1">
    <property type="nucleotide sequence ID" value="NZ_FOEN01000002.1"/>
</dbReference>
<reference evidence="3 4" key="1">
    <citation type="submission" date="2016-10" db="EMBL/GenBank/DDBJ databases">
        <authorList>
            <person name="de Groot N.N."/>
        </authorList>
    </citation>
    <scope>NUCLEOTIDE SEQUENCE [LARGE SCALE GENOMIC DNA]</scope>
    <source>
        <strain evidence="3 4">DSM 15695</strain>
    </source>
</reference>
<dbReference type="Pfam" id="PF12146">
    <property type="entry name" value="Hydrolase_4"/>
    <property type="match status" value="1"/>
</dbReference>
<feature type="active site" description="Charge relay system" evidence="1">
    <location>
        <position position="194"/>
    </location>
</feature>
<accession>A0A1H9AT79</accession>
<feature type="active site" description="Nucleophile" evidence="1">
    <location>
        <position position="95"/>
    </location>
</feature>
<dbReference type="SUPFAM" id="SSF53474">
    <property type="entry name" value="alpha/beta-Hydrolases"/>
    <property type="match status" value="1"/>
</dbReference>
<protein>
    <submittedName>
        <fullName evidence="3">Carboxylesterase</fullName>
    </submittedName>
</protein>
<dbReference type="PIRSF" id="PIRSF017388">
    <property type="entry name" value="Esterase_lipase"/>
    <property type="match status" value="1"/>
</dbReference>
<dbReference type="Gene3D" id="3.40.50.1820">
    <property type="entry name" value="alpha/beta hydrolase"/>
    <property type="match status" value="1"/>
</dbReference>
<feature type="domain" description="Serine aminopeptidase S33" evidence="2">
    <location>
        <begin position="19"/>
        <end position="229"/>
    </location>
</feature>
<keyword evidence="4" id="KW-1185">Reference proteome</keyword>
<dbReference type="OrthoDB" id="9800213at2"/>
<proteinExistence type="predicted"/>
<dbReference type="GO" id="GO:0052689">
    <property type="term" value="F:carboxylic ester hydrolase activity"/>
    <property type="evidence" value="ECO:0007669"/>
    <property type="project" value="InterPro"/>
</dbReference>
<organism evidence="3 4">
    <name type="scientific">Ignavigranum ruoffiae</name>
    <dbReference type="NCBI Taxonomy" id="89093"/>
    <lineage>
        <taxon>Bacteria</taxon>
        <taxon>Bacillati</taxon>
        <taxon>Bacillota</taxon>
        <taxon>Bacilli</taxon>
        <taxon>Lactobacillales</taxon>
        <taxon>Aerococcaceae</taxon>
        <taxon>Ignavigranum</taxon>
    </lineage>
</organism>
<gene>
    <name evidence="3" type="ORF">SAMN04488558_10256</name>
</gene>
<evidence type="ECO:0000313" key="3">
    <source>
        <dbReference type="EMBL" id="SEP79128.1"/>
    </source>
</evidence>
<dbReference type="InterPro" id="IPR012354">
    <property type="entry name" value="Esterase_lipase"/>
</dbReference>
<dbReference type="AlphaFoldDB" id="A0A1H9AT79"/>